<name>A0A2U8FJ15_9PAST</name>
<feature type="transmembrane region" description="Helical" evidence="1">
    <location>
        <begin position="66"/>
        <end position="87"/>
    </location>
</feature>
<sequence length="92" mass="10881">MQFFFICFLVINLVSFIFMYRDKQKAIQGEWRIPESYLLSLCVAGGFIGTFLAMKYIKHKTKHWQFHTAVVVSGLFWLLGLPTLYFLHLFHS</sequence>
<accession>A0A2U8FJ15</accession>
<dbReference type="Proteomes" id="UP000244920">
    <property type="component" value="Chromosome"/>
</dbReference>
<keyword evidence="1" id="KW-0812">Transmembrane</keyword>
<dbReference type="EMBL" id="CP029206">
    <property type="protein sequence ID" value="AWI50965.1"/>
    <property type="molecule type" value="Genomic_DNA"/>
</dbReference>
<protein>
    <submittedName>
        <fullName evidence="2">DUF1294 domain-containing protein</fullName>
    </submittedName>
</protein>
<dbReference type="KEGG" id="apor:DDU33_05490"/>
<keyword evidence="3" id="KW-1185">Reference proteome</keyword>
<keyword evidence="1" id="KW-0472">Membrane</keyword>
<reference evidence="3" key="1">
    <citation type="submission" date="2018-05" db="EMBL/GenBank/DDBJ databases">
        <title>Complete genome sequence of Actinobacillus porcitonsillarum reference strain 9953L55 (CCUG 46996).</title>
        <authorList>
            <person name="Dona V."/>
            <person name="Perreten V."/>
        </authorList>
    </citation>
    <scope>NUCLEOTIDE SEQUENCE [LARGE SCALE GENOMIC DNA]</scope>
    <source>
        <strain evidence="3">9953L55</strain>
    </source>
</reference>
<gene>
    <name evidence="2" type="ORF">DDU33_05490</name>
</gene>
<dbReference type="InterPro" id="IPR010718">
    <property type="entry name" value="DUF1294"/>
</dbReference>
<dbReference type="RefSeq" id="WP_005818612.1">
    <property type="nucleotide sequence ID" value="NZ_CP029206.1"/>
</dbReference>
<dbReference type="AlphaFoldDB" id="A0A2U8FJ15"/>
<evidence type="ECO:0000313" key="3">
    <source>
        <dbReference type="Proteomes" id="UP000244920"/>
    </source>
</evidence>
<feature type="transmembrane region" description="Helical" evidence="1">
    <location>
        <begin position="36"/>
        <end position="54"/>
    </location>
</feature>
<proteinExistence type="predicted"/>
<evidence type="ECO:0000256" key="1">
    <source>
        <dbReference type="SAM" id="Phobius"/>
    </source>
</evidence>
<keyword evidence="1" id="KW-1133">Transmembrane helix</keyword>
<evidence type="ECO:0000313" key="2">
    <source>
        <dbReference type="EMBL" id="AWI50965.1"/>
    </source>
</evidence>
<dbReference type="Pfam" id="PF06961">
    <property type="entry name" value="DUF1294"/>
    <property type="match status" value="1"/>
</dbReference>
<organism evidence="2 3">
    <name type="scientific">Actinobacillus porcitonsillarum</name>
    <dbReference type="NCBI Taxonomy" id="189834"/>
    <lineage>
        <taxon>Bacteria</taxon>
        <taxon>Pseudomonadati</taxon>
        <taxon>Pseudomonadota</taxon>
        <taxon>Gammaproteobacteria</taxon>
        <taxon>Pasteurellales</taxon>
        <taxon>Pasteurellaceae</taxon>
        <taxon>Actinobacillus</taxon>
    </lineage>
</organism>